<keyword evidence="2" id="KW-1185">Reference proteome</keyword>
<proteinExistence type="predicted"/>
<dbReference type="EMBL" id="BPLR01005420">
    <property type="protein sequence ID" value="GIY02202.1"/>
    <property type="molecule type" value="Genomic_DNA"/>
</dbReference>
<gene>
    <name evidence="1" type="ORF">CEXT_254781</name>
</gene>
<comment type="caution">
    <text evidence="1">The sequence shown here is derived from an EMBL/GenBank/DDBJ whole genome shotgun (WGS) entry which is preliminary data.</text>
</comment>
<sequence length="108" mass="11853">MDTFILSNCRTSSLCPGASFAMGNIYISRNRPCMPLSLSITIYDKGGLICIFSVLGLLNFAGRYCFSTSTLFASLSRVIVGPLLVTGPKFRVDPWELTPVLIFLSMVF</sequence>
<evidence type="ECO:0000313" key="2">
    <source>
        <dbReference type="Proteomes" id="UP001054945"/>
    </source>
</evidence>
<accession>A0AAV4Q1G5</accession>
<reference evidence="1 2" key="1">
    <citation type="submission" date="2021-06" db="EMBL/GenBank/DDBJ databases">
        <title>Caerostris extrusa draft genome.</title>
        <authorList>
            <person name="Kono N."/>
            <person name="Arakawa K."/>
        </authorList>
    </citation>
    <scope>NUCLEOTIDE SEQUENCE [LARGE SCALE GENOMIC DNA]</scope>
</reference>
<organism evidence="1 2">
    <name type="scientific">Caerostris extrusa</name>
    <name type="common">Bark spider</name>
    <name type="synonym">Caerostris bankana</name>
    <dbReference type="NCBI Taxonomy" id="172846"/>
    <lineage>
        <taxon>Eukaryota</taxon>
        <taxon>Metazoa</taxon>
        <taxon>Ecdysozoa</taxon>
        <taxon>Arthropoda</taxon>
        <taxon>Chelicerata</taxon>
        <taxon>Arachnida</taxon>
        <taxon>Araneae</taxon>
        <taxon>Araneomorphae</taxon>
        <taxon>Entelegynae</taxon>
        <taxon>Araneoidea</taxon>
        <taxon>Araneidae</taxon>
        <taxon>Caerostris</taxon>
    </lineage>
</organism>
<name>A0AAV4Q1G5_CAEEX</name>
<dbReference type="Proteomes" id="UP001054945">
    <property type="component" value="Unassembled WGS sequence"/>
</dbReference>
<evidence type="ECO:0000313" key="1">
    <source>
        <dbReference type="EMBL" id="GIY02202.1"/>
    </source>
</evidence>
<dbReference type="AlphaFoldDB" id="A0AAV4Q1G5"/>
<protein>
    <submittedName>
        <fullName evidence="1">Uncharacterized protein</fullName>
    </submittedName>
</protein>